<reference evidence="6" key="1">
    <citation type="submission" date="2021-04" db="EMBL/GenBank/DDBJ databases">
        <title>Genome based classification of Actinospica acidithermotolerans sp. nov., an actinobacterium isolated from an Indonesian hot spring.</title>
        <authorList>
            <person name="Kusuma A.B."/>
            <person name="Putra K.E."/>
            <person name="Nafisah S."/>
            <person name="Loh J."/>
            <person name="Nouioui I."/>
            <person name="Goodfellow M."/>
        </authorList>
    </citation>
    <scope>NUCLEOTIDE SEQUENCE</scope>
    <source>
        <strain evidence="6">CSCA 57</strain>
    </source>
</reference>
<accession>A0A941EKG0</accession>
<dbReference type="InterPro" id="IPR013785">
    <property type="entry name" value="Aldolase_TIM"/>
</dbReference>
<dbReference type="AlphaFoldDB" id="A0A941EKG0"/>
<dbReference type="InterPro" id="IPR007197">
    <property type="entry name" value="rSAM"/>
</dbReference>
<dbReference type="PANTHER" id="PTHR43273:SF8">
    <property type="entry name" value="RADICAL SAM DOMAIN PROTEIN"/>
    <property type="match status" value="1"/>
</dbReference>
<dbReference type="InterPro" id="IPR026335">
    <property type="entry name" value="rSAM_SPASM_FxsB"/>
</dbReference>
<keyword evidence="3" id="KW-0408">Iron</keyword>
<dbReference type="InterPro" id="IPR058240">
    <property type="entry name" value="rSAM_sf"/>
</dbReference>
<keyword evidence="7" id="KW-1185">Reference proteome</keyword>
<feature type="domain" description="Radical SAM core" evidence="5">
    <location>
        <begin position="6"/>
        <end position="243"/>
    </location>
</feature>
<dbReference type="Gene3D" id="3.20.20.70">
    <property type="entry name" value="Aldolase class I"/>
    <property type="match status" value="1"/>
</dbReference>
<gene>
    <name evidence="6" type="ORF">KDL01_08170</name>
</gene>
<dbReference type="GO" id="GO:0046872">
    <property type="term" value="F:metal ion binding"/>
    <property type="evidence" value="ECO:0007669"/>
    <property type="project" value="UniProtKB-KW"/>
</dbReference>
<dbReference type="PROSITE" id="PS51918">
    <property type="entry name" value="RADICAL_SAM"/>
    <property type="match status" value="1"/>
</dbReference>
<dbReference type="InterPro" id="IPR026337">
    <property type="entry name" value="AKG_HExxH"/>
</dbReference>
<dbReference type="Pfam" id="PF04055">
    <property type="entry name" value="Radical_SAM"/>
    <property type="match status" value="1"/>
</dbReference>
<dbReference type="SUPFAM" id="SSF102114">
    <property type="entry name" value="Radical SAM enzymes"/>
    <property type="match status" value="1"/>
</dbReference>
<dbReference type="InterPro" id="IPR023867">
    <property type="entry name" value="Sulphatase_maturase_rSAM"/>
</dbReference>
<evidence type="ECO:0000256" key="4">
    <source>
        <dbReference type="ARBA" id="ARBA00023014"/>
    </source>
</evidence>
<protein>
    <submittedName>
        <fullName evidence="6">FxsB family radical SAM/SPASM domain protein</fullName>
    </submittedName>
</protein>
<name>A0A941EKG0_9ACTN</name>
<dbReference type="SFLD" id="SFLDS00029">
    <property type="entry name" value="Radical_SAM"/>
    <property type="match status" value="1"/>
</dbReference>
<keyword evidence="2" id="KW-0479">Metal-binding</keyword>
<keyword evidence="4" id="KW-0411">Iron-sulfur</keyword>
<evidence type="ECO:0000256" key="2">
    <source>
        <dbReference type="ARBA" id="ARBA00022723"/>
    </source>
</evidence>
<organism evidence="6 7">
    <name type="scientific">Actinospica durhamensis</name>
    <dbReference type="NCBI Taxonomy" id="1508375"/>
    <lineage>
        <taxon>Bacteria</taxon>
        <taxon>Bacillati</taxon>
        <taxon>Actinomycetota</taxon>
        <taxon>Actinomycetes</taxon>
        <taxon>Catenulisporales</taxon>
        <taxon>Actinospicaceae</taxon>
        <taxon>Actinospica</taxon>
    </lineage>
</organism>
<dbReference type="Proteomes" id="UP000675781">
    <property type="component" value="Unassembled WGS sequence"/>
</dbReference>
<dbReference type="SFLD" id="SFLDG01067">
    <property type="entry name" value="SPASM/twitch_domain_containing"/>
    <property type="match status" value="1"/>
</dbReference>
<evidence type="ECO:0000313" key="6">
    <source>
        <dbReference type="EMBL" id="MBR7833237.1"/>
    </source>
</evidence>
<dbReference type="RefSeq" id="WP_212527760.1">
    <property type="nucleotide sequence ID" value="NZ_JAGSOG010000025.1"/>
</dbReference>
<dbReference type="PANTHER" id="PTHR43273">
    <property type="entry name" value="ANAEROBIC SULFATASE-MATURATING ENZYME HOMOLOG ASLB-RELATED"/>
    <property type="match status" value="1"/>
</dbReference>
<proteinExistence type="predicted"/>
<evidence type="ECO:0000259" key="5">
    <source>
        <dbReference type="PROSITE" id="PS51918"/>
    </source>
</evidence>
<dbReference type="NCBIfam" id="TIGR04267">
    <property type="entry name" value="mod_HExxH"/>
    <property type="match status" value="1"/>
</dbReference>
<comment type="caution">
    <text evidence="6">The sequence shown here is derived from an EMBL/GenBank/DDBJ whole genome shotgun (WGS) entry which is preliminary data.</text>
</comment>
<evidence type="ECO:0000256" key="1">
    <source>
        <dbReference type="ARBA" id="ARBA00022691"/>
    </source>
</evidence>
<dbReference type="GO" id="GO:0016491">
    <property type="term" value="F:oxidoreductase activity"/>
    <property type="evidence" value="ECO:0007669"/>
    <property type="project" value="InterPro"/>
</dbReference>
<dbReference type="NCBIfam" id="TIGR04269">
    <property type="entry name" value="SAM_SPASM_FxsB"/>
    <property type="match status" value="1"/>
</dbReference>
<dbReference type="SFLD" id="SFLDG01072">
    <property type="entry name" value="dehydrogenase_like"/>
    <property type="match status" value="1"/>
</dbReference>
<keyword evidence="1" id="KW-0949">S-adenosyl-L-methionine</keyword>
<dbReference type="CDD" id="cd01335">
    <property type="entry name" value="Radical_SAM"/>
    <property type="match status" value="1"/>
</dbReference>
<dbReference type="EMBL" id="JAGSOG010000025">
    <property type="protein sequence ID" value="MBR7833237.1"/>
    <property type="molecule type" value="Genomic_DNA"/>
</dbReference>
<dbReference type="GO" id="GO:0051536">
    <property type="term" value="F:iron-sulfur cluster binding"/>
    <property type="evidence" value="ECO:0007669"/>
    <property type="project" value="UniProtKB-KW"/>
</dbReference>
<dbReference type="SFLD" id="SFLDG01386">
    <property type="entry name" value="main_SPASM_domain-containing"/>
    <property type="match status" value="1"/>
</dbReference>
<evidence type="ECO:0000256" key="3">
    <source>
        <dbReference type="ARBA" id="ARBA00023004"/>
    </source>
</evidence>
<sequence>MTSPQAWPISQYVLKVHSRCDLACDHCYIYMHADQGWRTQPHRIDADTVGQAGARIAEHAAAHALARVHVILHGGEPLLLGQTGLARVLEELVRRIVPVAQVDLSIHTNGVLLDADLCEVLSEFGVRVGLSLDGDRAANDRHRRYADGRSSHAAVLRASALLRTPRYRHLYAGILCTVDIANEPVAVYRALLEERPPRIDFLLPHATWDDPPPRPESPATPYSDWLGRIFDLWVADGRRVPIRLFESVEAGLRGERSLTEAVGTDPVDLLVIETDGTWEQVDSLKTAYDGAAATGLNVFANSVDEASGHAAVAARQRGTEALCATCRACPVVEVCGGGLYTHRYRTGSGFDNPSVYCDDLLTLITRVDAASTPPPRRRNAVAAMGATGATAGAAGPVPEDLARIAAGPVGADVVGRMAETQESLTRTLFAQVGAMTAGGAAGGPGSAAAWELLCDLDQQSPESVRAIHRHPHARGWAVRMLDPAPGTDSTRDLMQLSAFAAAVAVRAEADADLALPVEGGRLYLPTLGTAVVSGEGTSAHFTVRNGKLETCDQWISTRIVRTDGYDLALEEWDPYRDCYDVPPAQPLSQSEDQAWEQLLTEAFALLRRTAPAHAGQLRAALRSVVPLAPDPTGKERSATYRHAFGSVAVALPDTAAALALLLVHEVQHLLLDAVLDLCDLIDPAYGRRLRVAWRSDPRPATGVLQGAFAHVAMAEVHAAMDGTAPGAAASARRFATWSAQALDALRADRALTPWGERFAGALADRARRVLRESN</sequence>
<evidence type="ECO:0000313" key="7">
    <source>
        <dbReference type="Proteomes" id="UP000675781"/>
    </source>
</evidence>